<dbReference type="SUPFAM" id="SSF81338">
    <property type="entry name" value="Aquaporin-like"/>
    <property type="match status" value="1"/>
</dbReference>
<feature type="transmembrane region" description="Helical" evidence="8">
    <location>
        <begin position="166"/>
        <end position="190"/>
    </location>
</feature>
<dbReference type="PANTHER" id="PTHR43829">
    <property type="entry name" value="AQUAPORIN OR AQUAGLYCEROPORIN RELATED"/>
    <property type="match status" value="1"/>
</dbReference>
<dbReference type="InterPro" id="IPR000425">
    <property type="entry name" value="MIP"/>
</dbReference>
<dbReference type="PROSITE" id="PS00221">
    <property type="entry name" value="MIP"/>
    <property type="match status" value="1"/>
</dbReference>
<evidence type="ECO:0000256" key="1">
    <source>
        <dbReference type="ARBA" id="ARBA00004141"/>
    </source>
</evidence>
<keyword evidence="5 8" id="KW-1133">Transmembrane helix</keyword>
<feature type="transmembrane region" description="Helical" evidence="8">
    <location>
        <begin position="135"/>
        <end position="154"/>
    </location>
</feature>
<comment type="similarity">
    <text evidence="2 7">Belongs to the MIP/aquaporin (TC 1.A.8) family.</text>
</comment>
<keyword evidence="4 7" id="KW-0812">Transmembrane</keyword>
<dbReference type="InterPro" id="IPR050363">
    <property type="entry name" value="MIP/Aquaporin"/>
</dbReference>
<evidence type="ECO:0000256" key="4">
    <source>
        <dbReference type="ARBA" id="ARBA00022692"/>
    </source>
</evidence>
<name>A0A9J7BMU6_9BACT</name>
<dbReference type="InterPro" id="IPR023271">
    <property type="entry name" value="Aquaporin-like"/>
</dbReference>
<protein>
    <submittedName>
        <fullName evidence="9">Aquaporin family protein</fullName>
    </submittedName>
</protein>
<dbReference type="InterPro" id="IPR022357">
    <property type="entry name" value="MIP_CS"/>
</dbReference>
<gene>
    <name evidence="9" type="ORF">MOP44_26065</name>
</gene>
<keyword evidence="6 8" id="KW-0472">Membrane</keyword>
<proteinExistence type="inferred from homology"/>
<dbReference type="RefSeq" id="WP_260793515.1">
    <property type="nucleotide sequence ID" value="NZ_CP093313.1"/>
</dbReference>
<dbReference type="Proteomes" id="UP001059380">
    <property type="component" value="Chromosome"/>
</dbReference>
<organism evidence="9 10">
    <name type="scientific">Occallatibacter riparius</name>
    <dbReference type="NCBI Taxonomy" id="1002689"/>
    <lineage>
        <taxon>Bacteria</taxon>
        <taxon>Pseudomonadati</taxon>
        <taxon>Acidobacteriota</taxon>
        <taxon>Terriglobia</taxon>
        <taxon>Terriglobales</taxon>
        <taxon>Acidobacteriaceae</taxon>
        <taxon>Occallatibacter</taxon>
    </lineage>
</organism>
<feature type="transmembrane region" description="Helical" evidence="8">
    <location>
        <begin position="38"/>
        <end position="64"/>
    </location>
</feature>
<feature type="transmembrane region" description="Helical" evidence="8">
    <location>
        <begin position="6"/>
        <end position="26"/>
    </location>
</feature>
<dbReference type="Gene3D" id="1.20.1080.10">
    <property type="entry name" value="Glycerol uptake facilitator protein"/>
    <property type="match status" value="1"/>
</dbReference>
<evidence type="ECO:0000256" key="2">
    <source>
        <dbReference type="ARBA" id="ARBA00006175"/>
    </source>
</evidence>
<dbReference type="EMBL" id="CP093313">
    <property type="protein sequence ID" value="UWZ84011.1"/>
    <property type="molecule type" value="Genomic_DNA"/>
</dbReference>
<dbReference type="Pfam" id="PF00230">
    <property type="entry name" value="MIP"/>
    <property type="match status" value="1"/>
</dbReference>
<keyword evidence="10" id="KW-1185">Reference proteome</keyword>
<dbReference type="AlphaFoldDB" id="A0A9J7BMU6"/>
<feature type="transmembrane region" description="Helical" evidence="8">
    <location>
        <begin position="215"/>
        <end position="236"/>
    </location>
</feature>
<accession>A0A9J7BMU6</accession>
<dbReference type="PANTHER" id="PTHR43829:SF9">
    <property type="entry name" value="AQUAPORIN-9"/>
    <property type="match status" value="1"/>
</dbReference>
<evidence type="ECO:0000256" key="7">
    <source>
        <dbReference type="RuleBase" id="RU000477"/>
    </source>
</evidence>
<dbReference type="GO" id="GO:0005886">
    <property type="term" value="C:plasma membrane"/>
    <property type="evidence" value="ECO:0007669"/>
    <property type="project" value="TreeGrafter"/>
</dbReference>
<dbReference type="KEGG" id="orp:MOP44_26065"/>
<evidence type="ECO:0000256" key="6">
    <source>
        <dbReference type="ARBA" id="ARBA00023136"/>
    </source>
</evidence>
<evidence type="ECO:0000256" key="3">
    <source>
        <dbReference type="ARBA" id="ARBA00022448"/>
    </source>
</evidence>
<evidence type="ECO:0000256" key="5">
    <source>
        <dbReference type="ARBA" id="ARBA00022989"/>
    </source>
</evidence>
<dbReference type="GO" id="GO:0015254">
    <property type="term" value="F:glycerol channel activity"/>
    <property type="evidence" value="ECO:0007669"/>
    <property type="project" value="TreeGrafter"/>
</dbReference>
<evidence type="ECO:0000313" key="10">
    <source>
        <dbReference type="Proteomes" id="UP001059380"/>
    </source>
</evidence>
<dbReference type="PRINTS" id="PR00783">
    <property type="entry name" value="MINTRINSICP"/>
</dbReference>
<sequence length="242" mass="24911">MHSPWFGEFMGTMVLVLLGNGVCAGVTLRKSYAANSGWIVVTTGWALAVMCGVLVAQGFGAHGALNPAITLANDVVSGHYEDLLSLWSAQMLGAVCGATLMTLHYGPHWAQTEDPAAKLGIFCTGPAIKAPMWNLLSEIIGTALLVVVAGAIFSPGVAPNGPAAGVGTWLVASLVWGIGLSLGGTTGYAINPARDLGPRLTHAILPIPGKGRSNWSYAPIPVLGPLIGGVLAGLLVKFTHPW</sequence>
<keyword evidence="3 7" id="KW-0813">Transport</keyword>
<evidence type="ECO:0000313" key="9">
    <source>
        <dbReference type="EMBL" id="UWZ84011.1"/>
    </source>
</evidence>
<reference evidence="9" key="1">
    <citation type="submission" date="2021-04" db="EMBL/GenBank/DDBJ databases">
        <title>Phylogenetic analysis of Acidobacteriaceae.</title>
        <authorList>
            <person name="Qiu L."/>
            <person name="Zhang Q."/>
        </authorList>
    </citation>
    <scope>NUCLEOTIDE SEQUENCE</scope>
    <source>
        <strain evidence="9">DSM 25168</strain>
    </source>
</reference>
<comment type="subcellular location">
    <subcellularLocation>
        <location evidence="1">Membrane</location>
        <topology evidence="1">Multi-pass membrane protein</topology>
    </subcellularLocation>
</comment>
<evidence type="ECO:0000256" key="8">
    <source>
        <dbReference type="SAM" id="Phobius"/>
    </source>
</evidence>